<comment type="caution">
    <text evidence="2">The sequence shown here is derived from an EMBL/GenBank/DDBJ whole genome shotgun (WGS) entry which is preliminary data.</text>
</comment>
<dbReference type="EMBL" id="DTLB01000023">
    <property type="protein sequence ID" value="HFW32104.1"/>
    <property type="molecule type" value="Genomic_DNA"/>
</dbReference>
<dbReference type="InterPro" id="IPR050508">
    <property type="entry name" value="Methyltransf_Superfamily"/>
</dbReference>
<accession>A0A7C3RB48</accession>
<evidence type="ECO:0000313" key="2">
    <source>
        <dbReference type="EMBL" id="HFW32104.1"/>
    </source>
</evidence>
<keyword evidence="2" id="KW-0808">Transferase</keyword>
<dbReference type="CDD" id="cd02440">
    <property type="entry name" value="AdoMet_MTases"/>
    <property type="match status" value="1"/>
</dbReference>
<dbReference type="InterPro" id="IPR029063">
    <property type="entry name" value="SAM-dependent_MTases_sf"/>
</dbReference>
<evidence type="ECO:0000313" key="3">
    <source>
        <dbReference type="EMBL" id="HGF88085.1"/>
    </source>
</evidence>
<dbReference type="Gene3D" id="3.40.50.150">
    <property type="entry name" value="Vaccinia Virus protein VP39"/>
    <property type="match status" value="1"/>
</dbReference>
<dbReference type="EMBL" id="DSQD01000212">
    <property type="protein sequence ID" value="HGF88085.1"/>
    <property type="molecule type" value="Genomic_DNA"/>
</dbReference>
<dbReference type="GO" id="GO:0032259">
    <property type="term" value="P:methylation"/>
    <property type="evidence" value="ECO:0007669"/>
    <property type="project" value="UniProtKB-KW"/>
</dbReference>
<gene>
    <name evidence="3" type="ORF">ENR21_06895</name>
    <name evidence="2" type="ORF">ENW66_04015</name>
</gene>
<evidence type="ECO:0000259" key="1">
    <source>
        <dbReference type="Pfam" id="PF08241"/>
    </source>
</evidence>
<dbReference type="InterPro" id="IPR013216">
    <property type="entry name" value="Methyltransf_11"/>
</dbReference>
<feature type="domain" description="Methyltransferase type 11" evidence="1">
    <location>
        <begin position="50"/>
        <end position="134"/>
    </location>
</feature>
<dbReference type="GO" id="GO:0008757">
    <property type="term" value="F:S-adenosylmethionine-dependent methyltransferase activity"/>
    <property type="evidence" value="ECO:0007669"/>
    <property type="project" value="InterPro"/>
</dbReference>
<name>A0A7C3RB48_ARCFL</name>
<dbReference type="PANTHER" id="PTHR42912">
    <property type="entry name" value="METHYLTRANSFERASE"/>
    <property type="match status" value="1"/>
</dbReference>
<organism evidence="2">
    <name type="scientific">Archaeoglobus fulgidus</name>
    <dbReference type="NCBI Taxonomy" id="2234"/>
    <lineage>
        <taxon>Archaea</taxon>
        <taxon>Methanobacteriati</taxon>
        <taxon>Methanobacteriota</taxon>
        <taxon>Archaeoglobi</taxon>
        <taxon>Archaeoglobales</taxon>
        <taxon>Archaeoglobaceae</taxon>
        <taxon>Archaeoglobus</taxon>
    </lineage>
</organism>
<dbReference type="SUPFAM" id="SSF53335">
    <property type="entry name" value="S-adenosyl-L-methionine-dependent methyltransferases"/>
    <property type="match status" value="1"/>
</dbReference>
<dbReference type="Pfam" id="PF08241">
    <property type="entry name" value="Methyltransf_11"/>
    <property type="match status" value="1"/>
</dbReference>
<protein>
    <submittedName>
        <fullName evidence="2">Class I SAM-dependent methyltransferase</fullName>
    </submittedName>
</protein>
<dbReference type="AlphaFoldDB" id="A0A7C3RB48"/>
<sequence>MKQLSWQKRCSDSMWNEIAEKYRTWSEINRWYYRIFANEISKFARPEIMLDICSGPGTLGEELKKIFNVQVVNIDLSIEMCRLSKGILGDAMSLPFKNEIFDLVTLCFALHELEVERAIKEAGRVLKKGGTIAIADLNPAVPDYLKIPLSAFLSAIFGVEYAENLLKKWRNLKSIDEIRCIIEGEGLKIESTVTRLDFWIIAKKI</sequence>
<keyword evidence="2" id="KW-0489">Methyltransferase</keyword>
<reference evidence="2" key="1">
    <citation type="journal article" date="2020" name="mSystems">
        <title>Genome- and Community-Level Interaction Insights into Carbon Utilization and Element Cycling Functions of Hydrothermarchaeota in Hydrothermal Sediment.</title>
        <authorList>
            <person name="Zhou Z."/>
            <person name="Liu Y."/>
            <person name="Xu W."/>
            <person name="Pan J."/>
            <person name="Luo Z.H."/>
            <person name="Li M."/>
        </authorList>
    </citation>
    <scope>NUCLEOTIDE SEQUENCE [LARGE SCALE GENOMIC DNA]</scope>
    <source>
        <strain evidence="3">SpSt-38</strain>
        <strain evidence="2">SpSt-87</strain>
    </source>
</reference>
<proteinExistence type="predicted"/>